<dbReference type="OrthoDB" id="9808633at2"/>
<dbReference type="AlphaFoldDB" id="A0A1M7I7A7"/>
<proteinExistence type="predicted"/>
<dbReference type="InParanoid" id="A0A1M7I7A7"/>
<dbReference type="EMBL" id="LT670847">
    <property type="protein sequence ID" value="SHM36671.1"/>
    <property type="molecule type" value="Genomic_DNA"/>
</dbReference>
<evidence type="ECO:0000256" key="6">
    <source>
        <dbReference type="ARBA" id="ARBA00023315"/>
    </source>
</evidence>
<dbReference type="GO" id="GO:0005886">
    <property type="term" value="C:plasma membrane"/>
    <property type="evidence" value="ECO:0007669"/>
    <property type="project" value="UniProtKB-SubCell"/>
</dbReference>
<comment type="subcellular location">
    <subcellularLocation>
        <location evidence="1">Cell inner membrane</location>
    </subcellularLocation>
</comment>
<dbReference type="Proteomes" id="UP000190911">
    <property type="component" value="Chromosome I"/>
</dbReference>
<keyword evidence="6 7" id="KW-0012">Acyltransferase</keyword>
<keyword evidence="4 7" id="KW-0808">Transferase</keyword>
<protein>
    <submittedName>
        <fullName evidence="7">Predicted acyltransferase, LPLAT superfamily</fullName>
    </submittedName>
</protein>
<dbReference type="PANTHER" id="PTHR30606">
    <property type="entry name" value="LIPID A BIOSYNTHESIS LAUROYL ACYLTRANSFERASE"/>
    <property type="match status" value="1"/>
</dbReference>
<reference evidence="7 8" key="1">
    <citation type="submission" date="2016-11" db="EMBL/GenBank/DDBJ databases">
        <authorList>
            <person name="Jaros S."/>
            <person name="Januszkiewicz K."/>
            <person name="Wedrychowicz H."/>
        </authorList>
    </citation>
    <scope>NUCLEOTIDE SEQUENCE [LARGE SCALE GENOMIC DNA]</scope>
    <source>
        <strain evidence="7 8">ACAM 12</strain>
    </source>
</reference>
<evidence type="ECO:0000313" key="7">
    <source>
        <dbReference type="EMBL" id="SHM36671.1"/>
    </source>
</evidence>
<evidence type="ECO:0000256" key="5">
    <source>
        <dbReference type="ARBA" id="ARBA00023136"/>
    </source>
</evidence>
<accession>A0A1M7I7A7</accession>
<dbReference type="InterPro" id="IPR004960">
    <property type="entry name" value="LipA_acyltrans"/>
</dbReference>
<gene>
    <name evidence="7" type="ORF">SAMN05878437_2603</name>
</gene>
<dbReference type="Pfam" id="PF03279">
    <property type="entry name" value="Lip_A_acyltrans"/>
    <property type="match status" value="1"/>
</dbReference>
<keyword evidence="2" id="KW-1003">Cell membrane</keyword>
<dbReference type="RefSeq" id="WP_079554254.1">
    <property type="nucleotide sequence ID" value="NZ_LT670847.1"/>
</dbReference>
<dbReference type="CDD" id="cd07984">
    <property type="entry name" value="LPLAT_LABLAT-like"/>
    <property type="match status" value="1"/>
</dbReference>
<evidence type="ECO:0000256" key="1">
    <source>
        <dbReference type="ARBA" id="ARBA00004533"/>
    </source>
</evidence>
<dbReference type="GO" id="GO:0016746">
    <property type="term" value="F:acyltransferase activity"/>
    <property type="evidence" value="ECO:0007669"/>
    <property type="project" value="UniProtKB-KW"/>
</dbReference>
<dbReference type="PANTHER" id="PTHR30606:SF9">
    <property type="entry name" value="LIPID A BIOSYNTHESIS LAUROYLTRANSFERASE"/>
    <property type="match status" value="1"/>
</dbReference>
<keyword evidence="3" id="KW-0997">Cell inner membrane</keyword>
<organism evidence="7 8">
    <name type="scientific">Vreelandella subglaciescola</name>
    <dbReference type="NCBI Taxonomy" id="29571"/>
    <lineage>
        <taxon>Bacteria</taxon>
        <taxon>Pseudomonadati</taxon>
        <taxon>Pseudomonadota</taxon>
        <taxon>Gammaproteobacteria</taxon>
        <taxon>Oceanospirillales</taxon>
        <taxon>Halomonadaceae</taxon>
        <taxon>Vreelandella</taxon>
    </lineage>
</organism>
<evidence type="ECO:0000313" key="8">
    <source>
        <dbReference type="Proteomes" id="UP000190911"/>
    </source>
</evidence>
<evidence type="ECO:0000256" key="2">
    <source>
        <dbReference type="ARBA" id="ARBA00022475"/>
    </source>
</evidence>
<name>A0A1M7I7A7_9GAMM</name>
<keyword evidence="8" id="KW-1185">Reference proteome</keyword>
<evidence type="ECO:0000256" key="3">
    <source>
        <dbReference type="ARBA" id="ARBA00022519"/>
    </source>
</evidence>
<keyword evidence="5" id="KW-0472">Membrane</keyword>
<dbReference type="GO" id="GO:0009247">
    <property type="term" value="P:glycolipid biosynthetic process"/>
    <property type="evidence" value="ECO:0007669"/>
    <property type="project" value="UniProtKB-ARBA"/>
</dbReference>
<dbReference type="STRING" id="29571.SAMN05878437_2603"/>
<evidence type="ECO:0000256" key="4">
    <source>
        <dbReference type="ARBA" id="ARBA00022679"/>
    </source>
</evidence>
<sequence>MRRLHWASIGERGTLIGMLAMVRIRRLLGHWPFRLVLRPVIVWYFLSHGVARRASRDYLRRLDPTRPRHALTEWRRSYQHFMSFGQTLMDKVTAWSGEPRREPLRGQGMANMEHAVRQRRGGLILVAHHGNLDIVNALGSQHAGFQLTVLMHLHNAQKFNQLLERATGRPRPEVLEVTDITPATAQHLDARIRDGGFVVIAADRVPLGVGRTRTLEFLGAPAPFPEGPFRLATLLRCPLYTLSCVRDDDAFQVDFEPFDDTTNLPRRAREDWITDAMQRHADHLAARVRRHPLQWFNFFSFWHDDTDSHHDPTR</sequence>